<dbReference type="InterPro" id="IPR036388">
    <property type="entry name" value="WH-like_DNA-bd_sf"/>
</dbReference>
<feature type="compositionally biased region" description="Low complexity" evidence="5">
    <location>
        <begin position="321"/>
        <end position="338"/>
    </location>
</feature>
<protein>
    <submittedName>
        <fullName evidence="7">AAA family ATPase</fullName>
    </submittedName>
</protein>
<dbReference type="InterPro" id="IPR005158">
    <property type="entry name" value="BTAD"/>
</dbReference>
<dbReference type="Pfam" id="PF00486">
    <property type="entry name" value="Trans_reg_C"/>
    <property type="match status" value="1"/>
</dbReference>
<dbReference type="InterPro" id="IPR041664">
    <property type="entry name" value="AAA_16"/>
</dbReference>
<feature type="domain" description="OmpR/PhoB-type" evidence="6">
    <location>
        <begin position="1"/>
        <end position="92"/>
    </location>
</feature>
<organism evidence="7 8">
    <name type="scientific">Streptomyces yangpuensis</name>
    <dbReference type="NCBI Taxonomy" id="1648182"/>
    <lineage>
        <taxon>Bacteria</taxon>
        <taxon>Bacillati</taxon>
        <taxon>Actinomycetota</taxon>
        <taxon>Actinomycetes</taxon>
        <taxon>Kitasatosporales</taxon>
        <taxon>Streptomycetaceae</taxon>
        <taxon>Streptomyces</taxon>
    </lineage>
</organism>
<dbReference type="RefSeq" id="WP_257856060.1">
    <property type="nucleotide sequence ID" value="NZ_CP102514.1"/>
</dbReference>
<dbReference type="GeneID" id="95574988"/>
<feature type="compositionally biased region" description="Pro residues" evidence="5">
    <location>
        <begin position="339"/>
        <end position="356"/>
    </location>
</feature>
<dbReference type="SMART" id="SM01043">
    <property type="entry name" value="BTAD"/>
    <property type="match status" value="1"/>
</dbReference>
<dbReference type="PROSITE" id="PS51755">
    <property type="entry name" value="OMPR_PHOB"/>
    <property type="match status" value="1"/>
</dbReference>
<evidence type="ECO:0000259" key="6">
    <source>
        <dbReference type="PROSITE" id="PS51755"/>
    </source>
</evidence>
<feature type="compositionally biased region" description="Pro residues" evidence="5">
    <location>
        <begin position="265"/>
        <end position="299"/>
    </location>
</feature>
<keyword evidence="3 4" id="KW-0238">DNA-binding</keyword>
<evidence type="ECO:0000313" key="8">
    <source>
        <dbReference type="Proteomes" id="UP001057738"/>
    </source>
</evidence>
<dbReference type="PANTHER" id="PTHR47691">
    <property type="entry name" value="REGULATOR-RELATED"/>
    <property type="match status" value="1"/>
</dbReference>
<dbReference type="Pfam" id="PF25872">
    <property type="entry name" value="HTH_77"/>
    <property type="match status" value="1"/>
</dbReference>
<dbReference type="InterPro" id="IPR058852">
    <property type="entry name" value="HTH_77"/>
</dbReference>
<evidence type="ECO:0000256" key="5">
    <source>
        <dbReference type="SAM" id="MobiDB-lite"/>
    </source>
</evidence>
<dbReference type="SUPFAM" id="SSF48452">
    <property type="entry name" value="TPR-like"/>
    <property type="match status" value="2"/>
</dbReference>
<dbReference type="InterPro" id="IPR027417">
    <property type="entry name" value="P-loop_NTPase"/>
</dbReference>
<keyword evidence="2" id="KW-0902">Two-component regulatory system</keyword>
<dbReference type="Gene3D" id="1.25.40.10">
    <property type="entry name" value="Tetratricopeptide repeat domain"/>
    <property type="match status" value="2"/>
</dbReference>
<dbReference type="Proteomes" id="UP001057738">
    <property type="component" value="Chromosome"/>
</dbReference>
<evidence type="ECO:0000256" key="1">
    <source>
        <dbReference type="ARBA" id="ARBA00005820"/>
    </source>
</evidence>
<feature type="DNA-binding region" description="OmpR/PhoB-type" evidence="4">
    <location>
        <begin position="1"/>
        <end position="92"/>
    </location>
</feature>
<keyword evidence="8" id="KW-1185">Reference proteome</keyword>
<dbReference type="SUPFAM" id="SSF46894">
    <property type="entry name" value="C-terminal effector domain of the bipartite response regulators"/>
    <property type="match status" value="1"/>
</dbReference>
<gene>
    <name evidence="7" type="ORF">NRK68_16025</name>
</gene>
<feature type="compositionally biased region" description="Low complexity" evidence="5">
    <location>
        <begin position="357"/>
        <end position="368"/>
    </location>
</feature>
<comment type="similarity">
    <text evidence="1">Belongs to the AfsR/DnrI/RedD regulatory family.</text>
</comment>
<dbReference type="InterPro" id="IPR001867">
    <property type="entry name" value="OmpR/PhoB-type_DNA-bd"/>
</dbReference>
<dbReference type="Gene3D" id="3.40.50.300">
    <property type="entry name" value="P-loop containing nucleotide triphosphate hydrolases"/>
    <property type="match status" value="1"/>
</dbReference>
<feature type="compositionally biased region" description="Pro residues" evidence="5">
    <location>
        <begin position="244"/>
        <end position="256"/>
    </location>
</feature>
<reference evidence="7" key="1">
    <citation type="submission" date="2022-08" db="EMBL/GenBank/DDBJ databases">
        <authorList>
            <person name="Tian L."/>
        </authorList>
    </citation>
    <scope>NUCLEOTIDE SEQUENCE</scope>
    <source>
        <strain evidence="7">CM253</strain>
    </source>
</reference>
<evidence type="ECO:0000313" key="7">
    <source>
        <dbReference type="EMBL" id="UUY48577.1"/>
    </source>
</evidence>
<dbReference type="InterPro" id="IPR016032">
    <property type="entry name" value="Sig_transdc_resp-reg_C-effctor"/>
</dbReference>
<dbReference type="CDD" id="cd15831">
    <property type="entry name" value="BTAD"/>
    <property type="match status" value="1"/>
</dbReference>
<dbReference type="SMART" id="SM00862">
    <property type="entry name" value="Trans_reg_C"/>
    <property type="match status" value="1"/>
</dbReference>
<dbReference type="Pfam" id="PF03704">
    <property type="entry name" value="BTAD"/>
    <property type="match status" value="1"/>
</dbReference>
<proteinExistence type="inferred from homology"/>
<dbReference type="PANTHER" id="PTHR47691:SF3">
    <property type="entry name" value="HTH-TYPE TRANSCRIPTIONAL REGULATOR RV0890C-RELATED"/>
    <property type="match status" value="1"/>
</dbReference>
<dbReference type="EMBL" id="CP102514">
    <property type="protein sequence ID" value="UUY48577.1"/>
    <property type="molecule type" value="Genomic_DNA"/>
</dbReference>
<name>A0ABY5PWR3_9ACTN</name>
<dbReference type="Gene3D" id="1.10.10.10">
    <property type="entry name" value="Winged helix-like DNA-binding domain superfamily/Winged helix DNA-binding domain"/>
    <property type="match status" value="1"/>
</dbReference>
<dbReference type="PRINTS" id="PR00364">
    <property type="entry name" value="DISEASERSIST"/>
</dbReference>
<feature type="region of interest" description="Disordered" evidence="5">
    <location>
        <begin position="241"/>
        <end position="382"/>
    </location>
</feature>
<dbReference type="SUPFAM" id="SSF52540">
    <property type="entry name" value="P-loop containing nucleoside triphosphate hydrolases"/>
    <property type="match status" value="1"/>
</dbReference>
<evidence type="ECO:0000256" key="2">
    <source>
        <dbReference type="ARBA" id="ARBA00023012"/>
    </source>
</evidence>
<feature type="compositionally biased region" description="Pro residues" evidence="5">
    <location>
        <begin position="306"/>
        <end position="320"/>
    </location>
</feature>
<dbReference type="InterPro" id="IPR011990">
    <property type="entry name" value="TPR-like_helical_dom_sf"/>
</dbReference>
<accession>A0ABY5PWR3</accession>
<dbReference type="Pfam" id="PF13191">
    <property type="entry name" value="AAA_16"/>
    <property type="match status" value="1"/>
</dbReference>
<evidence type="ECO:0000256" key="4">
    <source>
        <dbReference type="PROSITE-ProRule" id="PRU01091"/>
    </source>
</evidence>
<sequence length="1227" mass="130728">MRYLILGVTEARDETGAPVPIGGARLRALLAALALRAGRPAPVAELVDDVWGDAPPLDAPAALQALVARLRRALGGRDTVHSAPTGGYRLTADRDDVDLHRFTRLVARGDRELAEDPAAAARTLRTALSLWRGPALADLAEPGRTAHATAPEARRAVALRRRIEADLLSGTTAPALLLPEIEALVHESPYDEPLRAQQLRALRAAGRPADALAAYERTRRTLADALGTDPGPELTALHTELLRPHPPQPPPTPQPSPASAYPQTAPAPQPSPASQPPAYPEAPPPAPAPQPPAYPPPVPTSAYPEAPQPPAYPQPAPAQQPSPASAYSQPALAPQPSAYSPPAPAPQPPAYPPPAPTSAYPEASQPVPASAPPAHPQPAATAAPAPIAPTVAYPQLPLSVASPQAAGNPSARPEALRGNLRPRLNSFVGREPELAALHDDLAHLRLVTLTGPGGSGKTRLAEHAAAAHPEPGWLVELARLDHPAAVPGAVLSALGLRENTLVARETPAPTAAADTTTRLVEHCAHRSLLLVLDNCEHVVEAAAELAEHLLTHCPGVRVLATSREPLGIPGETVRPVEPLPPDPAHRLFADRGAAARAGFTVDEDPAAAAEICARLDGLPLAIELAAARLRLLTPRQIADRLDDRFRLLTSGARTVLPRQQTLRAVVDWSWELLDEAERTVLRRLSVFAGGCDLAAAEAVCGDGTGPDVADTLGSLVDKSLVLAEPYEDHGMRYRMLETIHEYAAERAAAHPDDARATARRHIAHFLAFAERAEPLIRSAAQLPWIRLVETELDNLRAALHTTTVDEGDAETAQRLAFALGWFWWLRNYRGEGAEWTTRILALTPVPPPEGTPAYWRYMRLQVFDMFLLAESNSAERFRTPEYRDLAVRVKETFRHGSPETTLFPGILWPAVSFLTGDVLEFHTDLDRSVENCRRHAGAWELGVVLMLRTHVAIDITGGLPTVDSDLAELHAIAQRVGDRWTRAQVASATGEIALSRGRYAEARTEFEECLRLAREVGAHVEAPFAIARIAEVAYSAGDLDDAERLLAEADEEADQHGGVYDVSAYARLLAALLALQRGDAERARAECELARVQTERITVPAQLTAGLDTVDAVLTAREQGPEAALALIGPALGAAVEGRCAERVLAGIAEAAARFLADADRPAEAVRVLAAATAWRAGLPRSAPEATVVDGLPERTRALLGPDRWAPEEAAGALLTPAEVVTALTGG</sequence>
<evidence type="ECO:0000256" key="3">
    <source>
        <dbReference type="ARBA" id="ARBA00023125"/>
    </source>
</evidence>